<evidence type="ECO:0008006" key="6">
    <source>
        <dbReference type="Google" id="ProtNLM"/>
    </source>
</evidence>
<evidence type="ECO:0000256" key="3">
    <source>
        <dbReference type="ARBA" id="ARBA00023242"/>
    </source>
</evidence>
<evidence type="ECO:0000256" key="1">
    <source>
        <dbReference type="ARBA" id="ARBA00004123"/>
    </source>
</evidence>
<comment type="subcellular location">
    <subcellularLocation>
        <location evidence="1">Nucleus</location>
    </subcellularLocation>
</comment>
<dbReference type="OrthoDB" id="6259120at2759"/>
<dbReference type="EMBL" id="JTDE01000512">
    <property type="protein sequence ID" value="KAF7261036.1"/>
    <property type="molecule type" value="Genomic_DNA"/>
</dbReference>
<dbReference type="Proteomes" id="UP000822476">
    <property type="component" value="Unassembled WGS sequence"/>
</dbReference>
<dbReference type="PANTHER" id="PTHR28608">
    <property type="entry name" value="INTEGRATOR COMPLEX SUBUNIT 2"/>
    <property type="match status" value="1"/>
</dbReference>
<protein>
    <recommendedName>
        <fullName evidence="6">Integrator complex subunit 2</fullName>
    </recommendedName>
</protein>
<comment type="caution">
    <text evidence="4">The sequence shown here is derived from an EMBL/GenBank/DDBJ whole genome shotgun (WGS) entry which is preliminary data.</text>
</comment>
<proteinExistence type="inferred from homology"/>
<keyword evidence="5" id="KW-1185">Reference proteome</keyword>
<dbReference type="GO" id="GO:0032039">
    <property type="term" value="C:integrator complex"/>
    <property type="evidence" value="ECO:0007669"/>
    <property type="project" value="InterPro"/>
</dbReference>
<dbReference type="GO" id="GO:0034472">
    <property type="term" value="P:snRNA 3'-end processing"/>
    <property type="evidence" value="ECO:0007669"/>
    <property type="project" value="TreeGrafter"/>
</dbReference>
<dbReference type="PANTHER" id="PTHR28608:SF1">
    <property type="entry name" value="INTEGRATOR COMPLEX SUBUNIT 2"/>
    <property type="match status" value="1"/>
</dbReference>
<name>A0A8S9Z687_9TREM</name>
<evidence type="ECO:0000313" key="4">
    <source>
        <dbReference type="EMBL" id="KAF7261036.1"/>
    </source>
</evidence>
<keyword evidence="3" id="KW-0539">Nucleus</keyword>
<gene>
    <name evidence="4" type="ORF">EG68_01492</name>
</gene>
<dbReference type="InterPro" id="IPR026236">
    <property type="entry name" value="Int2_metazoa"/>
</dbReference>
<dbReference type="InterPro" id="IPR029321">
    <property type="entry name" value="INTS2"/>
</dbReference>
<dbReference type="Pfam" id="PF14750">
    <property type="entry name" value="INTS2"/>
    <property type="match status" value="2"/>
</dbReference>
<accession>A0A8S9Z687</accession>
<dbReference type="PRINTS" id="PR02105">
    <property type="entry name" value="INTSUBUNIT2"/>
</dbReference>
<comment type="similarity">
    <text evidence="2">Belongs to the Integrator subunit 2 family.</text>
</comment>
<organism evidence="4 5">
    <name type="scientific">Paragonimus skrjabini miyazakii</name>
    <dbReference type="NCBI Taxonomy" id="59628"/>
    <lineage>
        <taxon>Eukaryota</taxon>
        <taxon>Metazoa</taxon>
        <taxon>Spiralia</taxon>
        <taxon>Lophotrochozoa</taxon>
        <taxon>Platyhelminthes</taxon>
        <taxon>Trematoda</taxon>
        <taxon>Digenea</taxon>
        <taxon>Plagiorchiida</taxon>
        <taxon>Troglotremata</taxon>
        <taxon>Troglotrematidae</taxon>
        <taxon>Paragonimus</taxon>
    </lineage>
</organism>
<evidence type="ECO:0000313" key="5">
    <source>
        <dbReference type="Proteomes" id="UP000822476"/>
    </source>
</evidence>
<evidence type="ECO:0000256" key="2">
    <source>
        <dbReference type="ARBA" id="ARBA00006705"/>
    </source>
</evidence>
<sequence length="1309" mass="146940">MLRLSADLADLESSDLLDLLPLLFFSREDFEDALSNLNLPFNTLHILSTRLSFLEELQLLDIPHLWSVTKPDGQQCKSALTMDFENHNTDGKMKLLISILLHLNEKPSTSICSTRSCCSLFDVEAYEFELVALLSGLIYGVPEVNFLSNFVCGYLIHTRSVNYRFLCLVFRNFPSEWMTIWNCLISLIEHVSVDYLELPKNTSSRTTLNPEQSTFRKTKLNEVAATAGVRLTDIKPELMCHRIESVLRWLLIADSTYTGMGVEFCITTRSFPALLIDGIFLLDRKQEGQLLVLLKRLLLDDGAEVRGWISAYLKRQNGSDSHIEKLNEYFIKYIAQLIPMDRNAPLTDEVMLKALALLRVIAALRGFANYTFPPVLSSQLLDLLTHKTVQTERGSHYIIYALAFLIGLRSSLCVPSDPNNRNHSSSDTEDRIVIWLQGLIENQDASEPNNRLAESSVPLSSSKLYFEPLLLLAILFHTNQPGPITDLISNLLGLRIPSLGRTVNSWRKVLLQSVFTENMIATHAARVPITRPLSRRLSTHLPIQCILHLLQSHAFAKNRLEIKASEWIIGQICESVCPMHPLLPDLVEAHIVHSFGTTNVSGESTALISECELLSVFSPTGKFAIAQLCTPAADVDQDCTVNWDSPTGQWYSCSTVQPDLTPALLFLYYALFVYDYQLTTRLATSRHCVPGEQPCVYSDQLWERIPITYLLQHARARPTDFGPLYPRLLHLITNHFPHLTVGELMIQDELLLDPFWSPEHFDSSRPDSALRCDLSTNDSPGIDCRSSTNLLMCCTPAQLNEAFEAALAPVKTFETNNAGAALIESEESFTAGRHLIRLISQLYRAVGSSGVDKLLPYGPVLGRQSARLLLVSGSHPLFSVNRRFVQLLECLWCRLYLVMPRRLELLTVNALRESLLHDQGSFDSLIRPKRKLTSLDIRTDPVENLVNGVDPGVFRCPPALRIFLRILESSLLASRSYWTHRLLERVVPLTTNVPTSGSTSTNLASAIRPAANPSHNGSDSHLESPLTNCPGITAVSAPQPSNNRLAVFTDEECERLCVNMLLTQNATVVQLLLEYCLPTKQECTIDSEISVLREIRNILCTYIHYMFIAEPALAEVIVWQTYPRSLLPVSTQAIPSLHICLDNVINVFRLCGDYDKMVFCLDLVSHLSMHYNIQSALERAAFIIDSLFHLLTAVVCVEDRPDLLQACLSGLLRLGGAFPSLAPTISRLLLTVGALIASTLSANDRTLLQLSSCLKKEAFSIEWDPESYDLPLADRSIVCLQRTLWMFNKLVRRCSAQRHLYYPPEVNSL</sequence>
<reference evidence="4" key="1">
    <citation type="submission" date="2019-07" db="EMBL/GenBank/DDBJ databases">
        <title>Annotation for the trematode Paragonimus miyazaki's.</title>
        <authorList>
            <person name="Choi Y.-J."/>
        </authorList>
    </citation>
    <scope>NUCLEOTIDE SEQUENCE</scope>
    <source>
        <strain evidence="4">Japan</strain>
    </source>
</reference>